<dbReference type="Pfam" id="PF08389">
    <property type="entry name" value="Xpo1"/>
    <property type="match status" value="1"/>
</dbReference>
<dbReference type="HOGENOM" id="CLU_465604_0_0_1"/>
<evidence type="ECO:0000313" key="3">
    <source>
        <dbReference type="Proteomes" id="UP000002282"/>
    </source>
</evidence>
<gene>
    <name evidence="2" type="primary">Dyak\GE11654</name>
    <name evidence="2" type="synonym">dyak_GLEANR_11969</name>
    <name evidence="2" type="synonym">GE11654</name>
    <name evidence="2" type="ORF">Dyak_GE11654</name>
</gene>
<keyword evidence="3" id="KW-1185">Reference proteome</keyword>
<evidence type="ECO:0000259" key="1">
    <source>
        <dbReference type="Pfam" id="PF08389"/>
    </source>
</evidence>
<dbReference type="Pfam" id="PF24138">
    <property type="entry name" value="TPR_TNPO3_IPO13_2nd"/>
    <property type="match status" value="1"/>
</dbReference>
<dbReference type="Proteomes" id="UP000002282">
    <property type="component" value="Chromosome 2R"/>
</dbReference>
<dbReference type="InterPro" id="IPR013598">
    <property type="entry name" value="Exportin-1/Importin-b-like"/>
</dbReference>
<dbReference type="AlphaFoldDB" id="B4P818"/>
<reference evidence="2 3" key="2">
    <citation type="journal article" date="2007" name="PLoS Biol.">
        <title>Principles of genome evolution in the Drosophila melanogaster species group.</title>
        <authorList>
            <person name="Ranz J.M."/>
            <person name="Maurin D."/>
            <person name="Chan Y.S."/>
            <person name="von Grotthuss M."/>
            <person name="Hillier L.W."/>
            <person name="Roote J."/>
            <person name="Ashburner M."/>
            <person name="Bergman C.M."/>
        </authorList>
    </citation>
    <scope>NUCLEOTIDE SEQUENCE [LARGE SCALE GENOMIC DNA]</scope>
    <source>
        <strain evidence="3">Tai18E2 / Tucson 14021-0261.01</strain>
    </source>
</reference>
<sequence>MSTEFTMDHVIKAVNTLNLGNVVWADEYLAAFQKSNDTWIIAEEILSYRPPHDLHIMTFAAMSLAKKIKECFQNLRKSQLISLKNCLIEHLKYAAMMPDSNSLIVQLGVCLAALGLMVSQWDHELQDFVQKLSEKPQYVMALLEVLKVVPEETRPSNLLLPVEQLDIVIQQLRFQSPYVLDVLEGLLQRQDLPDDALSKCLAVCASWTKFGLLSPNEVLESKLLLKAEFILVTPLAKGHLQAAELIMAMLEQSLVRTNLDGRLADLVISLKPAFKRSMGDNPLLQNYCNIFVNLFNTHFKLTQTNPERLEERLLTIELLLLIAEKSPVEVIEASLGMWSSISEEVLHDADPYKYSVYRPYFQRLLDLLFPRAALPASYEFMMPPGSADIQRFRGLIGEVLLDMAHMINADTMEKLYNIVVDELSPWTKVEAGVFFLRHLLGNMKKQQTDIILSILNNLQDRPQAFIRLQLLELISIPETVSIETIWACLVNELRRAQPMFPAIECRLNLVMPHWNYLVILAIEMDGFRLEESERCQLLSSICALIRELPATHFRRAKRSMFNIKWLKCPAHTQANRFKLIQNSFELI</sequence>
<dbReference type="KEGG" id="dya:Dyak_GE11654"/>
<name>B4P818_DROYA</name>
<dbReference type="InterPro" id="IPR011989">
    <property type="entry name" value="ARM-like"/>
</dbReference>
<dbReference type="Gene3D" id="1.25.10.10">
    <property type="entry name" value="Leucine-rich Repeat Variant"/>
    <property type="match status" value="1"/>
</dbReference>
<dbReference type="PANTHER" id="PTHR12363:SF42">
    <property type="entry name" value="TRANSPORTIN-3"/>
    <property type="match status" value="1"/>
</dbReference>
<dbReference type="OrthoDB" id="435593at2759"/>
<dbReference type="EMBL" id="CM000158">
    <property type="protein sequence ID" value="EDW92173.2"/>
    <property type="molecule type" value="Genomic_DNA"/>
</dbReference>
<evidence type="ECO:0000313" key="2">
    <source>
        <dbReference type="EMBL" id="EDW92173.2"/>
    </source>
</evidence>
<dbReference type="PANTHER" id="PTHR12363">
    <property type="entry name" value="TRANSPORTIN 3 AND IMPORTIN 13"/>
    <property type="match status" value="1"/>
</dbReference>
<dbReference type="InterPro" id="IPR016024">
    <property type="entry name" value="ARM-type_fold"/>
</dbReference>
<organism evidence="2 3">
    <name type="scientific">Drosophila yakuba</name>
    <name type="common">Fruit fly</name>
    <dbReference type="NCBI Taxonomy" id="7245"/>
    <lineage>
        <taxon>Eukaryota</taxon>
        <taxon>Metazoa</taxon>
        <taxon>Ecdysozoa</taxon>
        <taxon>Arthropoda</taxon>
        <taxon>Hexapoda</taxon>
        <taxon>Insecta</taxon>
        <taxon>Pterygota</taxon>
        <taxon>Neoptera</taxon>
        <taxon>Endopterygota</taxon>
        <taxon>Diptera</taxon>
        <taxon>Brachycera</taxon>
        <taxon>Muscomorpha</taxon>
        <taxon>Ephydroidea</taxon>
        <taxon>Drosophilidae</taxon>
        <taxon>Drosophila</taxon>
        <taxon>Sophophora</taxon>
    </lineage>
</organism>
<dbReference type="GO" id="GO:0006606">
    <property type="term" value="P:protein import into nucleus"/>
    <property type="evidence" value="ECO:0007669"/>
    <property type="project" value="TreeGrafter"/>
</dbReference>
<proteinExistence type="predicted"/>
<dbReference type="InterPro" id="IPR051345">
    <property type="entry name" value="Importin_beta-like_NTR"/>
</dbReference>
<dbReference type="SUPFAM" id="SSF48371">
    <property type="entry name" value="ARM repeat"/>
    <property type="match status" value="1"/>
</dbReference>
<dbReference type="eggNOG" id="KOG2081">
    <property type="taxonomic scope" value="Eukaryota"/>
</dbReference>
<protein>
    <recommendedName>
        <fullName evidence="1">Exportin-1/Importin-beta-like domain-containing protein</fullName>
    </recommendedName>
</protein>
<feature type="domain" description="Exportin-1/Importin-beta-like" evidence="1">
    <location>
        <begin position="103"/>
        <end position="229"/>
    </location>
</feature>
<reference evidence="2 3" key="1">
    <citation type="journal article" date="2007" name="Nature">
        <title>Evolution of genes and genomes on the Drosophila phylogeny.</title>
        <authorList>
            <consortium name="Drosophila 12 Genomes Consortium"/>
            <person name="Clark A.G."/>
            <person name="Eisen M.B."/>
            <person name="Smith D.R."/>
            <person name="Bergman C.M."/>
            <person name="Oliver B."/>
            <person name="Markow T.A."/>
            <person name="Kaufman T.C."/>
            <person name="Kellis M."/>
            <person name="Gelbart W."/>
            <person name="Iyer V.N."/>
            <person name="Pollard D.A."/>
            <person name="Sackton T.B."/>
            <person name="Larracuente A.M."/>
            <person name="Singh N.D."/>
            <person name="Abad J.P."/>
            <person name="Abt D.N."/>
            <person name="Adryan B."/>
            <person name="Aguade M."/>
            <person name="Akashi H."/>
            <person name="Anderson W.W."/>
            <person name="Aquadro C.F."/>
            <person name="Ardell D.H."/>
            <person name="Arguello R."/>
            <person name="Artieri C.G."/>
            <person name="Barbash D.A."/>
            <person name="Barker D."/>
            <person name="Barsanti P."/>
            <person name="Batterham P."/>
            <person name="Batzoglou S."/>
            <person name="Begun D."/>
            <person name="Bhutkar A."/>
            <person name="Blanco E."/>
            <person name="Bosak S.A."/>
            <person name="Bradley R.K."/>
            <person name="Brand A.D."/>
            <person name="Brent M.R."/>
            <person name="Brooks A.N."/>
            <person name="Brown R.H."/>
            <person name="Butlin R.K."/>
            <person name="Caggese C."/>
            <person name="Calvi B.R."/>
            <person name="Bernardo de Carvalho A."/>
            <person name="Caspi A."/>
            <person name="Castrezana S."/>
            <person name="Celniker S.E."/>
            <person name="Chang J.L."/>
            <person name="Chapple C."/>
            <person name="Chatterji S."/>
            <person name="Chinwalla A."/>
            <person name="Civetta A."/>
            <person name="Clifton S.W."/>
            <person name="Comeron J.M."/>
            <person name="Costello J.C."/>
            <person name="Coyne J.A."/>
            <person name="Daub J."/>
            <person name="David R.G."/>
            <person name="Delcher A.L."/>
            <person name="Delehaunty K."/>
            <person name="Do C.B."/>
            <person name="Ebling H."/>
            <person name="Edwards K."/>
            <person name="Eickbush T."/>
            <person name="Evans J.D."/>
            <person name="Filipski A."/>
            <person name="Findeiss S."/>
            <person name="Freyhult E."/>
            <person name="Fulton L."/>
            <person name="Fulton R."/>
            <person name="Garcia A.C."/>
            <person name="Gardiner A."/>
            <person name="Garfield D.A."/>
            <person name="Garvin B.E."/>
            <person name="Gibson G."/>
            <person name="Gilbert D."/>
            <person name="Gnerre S."/>
            <person name="Godfrey J."/>
            <person name="Good R."/>
            <person name="Gotea V."/>
            <person name="Gravely B."/>
            <person name="Greenberg A.J."/>
            <person name="Griffiths-Jones S."/>
            <person name="Gross S."/>
            <person name="Guigo R."/>
            <person name="Gustafson E.A."/>
            <person name="Haerty W."/>
            <person name="Hahn M.W."/>
            <person name="Halligan D.L."/>
            <person name="Halpern A.L."/>
            <person name="Halter G.M."/>
            <person name="Han M.V."/>
            <person name="Heger A."/>
            <person name="Hillier L."/>
            <person name="Hinrichs A.S."/>
            <person name="Holmes I."/>
            <person name="Hoskins R.A."/>
            <person name="Hubisz M.J."/>
            <person name="Hultmark D."/>
            <person name="Huntley M.A."/>
            <person name="Jaffe D.B."/>
            <person name="Jagadeeshan S."/>
            <person name="Jeck W.R."/>
            <person name="Johnson J."/>
            <person name="Jones C.D."/>
            <person name="Jordan W.C."/>
            <person name="Karpen G.H."/>
            <person name="Kataoka E."/>
            <person name="Keightley P.D."/>
            <person name="Kheradpour P."/>
            <person name="Kirkness E.F."/>
            <person name="Koerich L.B."/>
            <person name="Kristiansen K."/>
            <person name="Kudrna D."/>
            <person name="Kulathinal R.J."/>
            <person name="Kumar S."/>
            <person name="Kwok R."/>
            <person name="Lander E."/>
            <person name="Langley C.H."/>
            <person name="Lapoint R."/>
            <person name="Lazzaro B.P."/>
            <person name="Lee S.J."/>
            <person name="Levesque L."/>
            <person name="Li R."/>
            <person name="Lin C.F."/>
            <person name="Lin M.F."/>
            <person name="Lindblad-Toh K."/>
            <person name="Llopart A."/>
            <person name="Long M."/>
            <person name="Low L."/>
            <person name="Lozovsky E."/>
            <person name="Lu J."/>
            <person name="Luo M."/>
            <person name="Machado C.A."/>
            <person name="Makalowski W."/>
            <person name="Marzo M."/>
            <person name="Matsuda M."/>
            <person name="Matzkin L."/>
            <person name="McAllister B."/>
            <person name="McBride C.S."/>
            <person name="McKernan B."/>
            <person name="McKernan K."/>
            <person name="Mendez-Lago M."/>
            <person name="Minx P."/>
            <person name="Mollenhauer M.U."/>
            <person name="Montooth K."/>
            <person name="Mount S.M."/>
            <person name="Mu X."/>
            <person name="Myers E."/>
            <person name="Negre B."/>
            <person name="Newfeld S."/>
            <person name="Nielsen R."/>
            <person name="Noor M.A."/>
            <person name="O'Grady P."/>
            <person name="Pachter L."/>
            <person name="Papaceit M."/>
            <person name="Parisi M.J."/>
            <person name="Parisi M."/>
            <person name="Parts L."/>
            <person name="Pedersen J.S."/>
            <person name="Pesole G."/>
            <person name="Phillippy A.M."/>
            <person name="Ponting C.P."/>
            <person name="Pop M."/>
            <person name="Porcelli D."/>
            <person name="Powell J.R."/>
            <person name="Prohaska S."/>
            <person name="Pruitt K."/>
            <person name="Puig M."/>
            <person name="Quesneville H."/>
            <person name="Ram K.R."/>
            <person name="Rand D."/>
            <person name="Rasmussen M.D."/>
            <person name="Reed L.K."/>
            <person name="Reenan R."/>
            <person name="Reily A."/>
            <person name="Remington K.A."/>
            <person name="Rieger T.T."/>
            <person name="Ritchie M.G."/>
            <person name="Robin C."/>
            <person name="Rogers Y.H."/>
            <person name="Rohde C."/>
            <person name="Rozas J."/>
            <person name="Rubenfield M.J."/>
            <person name="Ruiz A."/>
            <person name="Russo S."/>
            <person name="Salzberg S.L."/>
            <person name="Sanchez-Gracia A."/>
            <person name="Saranga D.J."/>
            <person name="Sato H."/>
            <person name="Schaeffer S.W."/>
            <person name="Schatz M.C."/>
            <person name="Schlenke T."/>
            <person name="Schwartz R."/>
            <person name="Segarra C."/>
            <person name="Singh R.S."/>
            <person name="Sirot L."/>
            <person name="Sirota M."/>
            <person name="Sisneros N.B."/>
            <person name="Smith C.D."/>
            <person name="Smith T.F."/>
            <person name="Spieth J."/>
            <person name="Stage D.E."/>
            <person name="Stark A."/>
            <person name="Stephan W."/>
            <person name="Strausberg R.L."/>
            <person name="Strempel S."/>
            <person name="Sturgill D."/>
            <person name="Sutton G."/>
            <person name="Sutton G.G."/>
            <person name="Tao W."/>
            <person name="Teichmann S."/>
            <person name="Tobari Y.N."/>
            <person name="Tomimura Y."/>
            <person name="Tsolas J.M."/>
            <person name="Valente V.L."/>
            <person name="Venter E."/>
            <person name="Venter J.C."/>
            <person name="Vicario S."/>
            <person name="Vieira F.G."/>
            <person name="Vilella A.J."/>
            <person name="Villasante A."/>
            <person name="Walenz B."/>
            <person name="Wang J."/>
            <person name="Wasserman M."/>
            <person name="Watts T."/>
            <person name="Wilson D."/>
            <person name="Wilson R.K."/>
            <person name="Wing R.A."/>
            <person name="Wolfner M.F."/>
            <person name="Wong A."/>
            <person name="Wong G.K."/>
            <person name="Wu C.I."/>
            <person name="Wu G."/>
            <person name="Yamamoto D."/>
            <person name="Yang H.P."/>
            <person name="Yang S.P."/>
            <person name="Yorke J.A."/>
            <person name="Yoshida K."/>
            <person name="Zdobnov E."/>
            <person name="Zhang P."/>
            <person name="Zhang Y."/>
            <person name="Zimin A.V."/>
            <person name="Baldwin J."/>
            <person name="Abdouelleil A."/>
            <person name="Abdulkadir J."/>
            <person name="Abebe A."/>
            <person name="Abera B."/>
            <person name="Abreu J."/>
            <person name="Acer S.C."/>
            <person name="Aftuck L."/>
            <person name="Alexander A."/>
            <person name="An P."/>
            <person name="Anderson E."/>
            <person name="Anderson S."/>
            <person name="Arachi H."/>
            <person name="Azer M."/>
            <person name="Bachantsang P."/>
            <person name="Barry A."/>
            <person name="Bayul T."/>
            <person name="Berlin A."/>
            <person name="Bessette D."/>
            <person name="Bloom T."/>
            <person name="Blye J."/>
            <person name="Boguslavskiy L."/>
            <person name="Bonnet C."/>
            <person name="Boukhgalter B."/>
            <person name="Bourzgui I."/>
            <person name="Brown A."/>
            <person name="Cahill P."/>
            <person name="Channer S."/>
            <person name="Cheshatsang Y."/>
            <person name="Chuda L."/>
            <person name="Citroen M."/>
            <person name="Collymore A."/>
            <person name="Cooke P."/>
            <person name="Costello M."/>
            <person name="D'Aco K."/>
            <person name="Daza R."/>
            <person name="De Haan G."/>
            <person name="DeGray S."/>
            <person name="DeMaso C."/>
            <person name="Dhargay N."/>
            <person name="Dooley K."/>
            <person name="Dooley E."/>
            <person name="Doricent M."/>
            <person name="Dorje P."/>
            <person name="Dorjee K."/>
            <person name="Dupes A."/>
            <person name="Elong R."/>
            <person name="Falk J."/>
            <person name="Farina A."/>
            <person name="Faro S."/>
            <person name="Ferguson D."/>
            <person name="Fisher S."/>
            <person name="Foley C.D."/>
            <person name="Franke A."/>
            <person name="Friedrich D."/>
            <person name="Gadbois L."/>
            <person name="Gearin G."/>
            <person name="Gearin C.R."/>
            <person name="Giannoukos G."/>
            <person name="Goode T."/>
            <person name="Graham J."/>
            <person name="Grandbois E."/>
            <person name="Grewal S."/>
            <person name="Gyaltsen K."/>
            <person name="Hafez N."/>
            <person name="Hagos B."/>
            <person name="Hall J."/>
            <person name="Henson C."/>
            <person name="Hollinger A."/>
            <person name="Honan T."/>
            <person name="Huard M.D."/>
            <person name="Hughes L."/>
            <person name="Hurhula B."/>
            <person name="Husby M.E."/>
            <person name="Kamat A."/>
            <person name="Kanga B."/>
            <person name="Kashin S."/>
            <person name="Khazanovich D."/>
            <person name="Kisner P."/>
            <person name="Lance K."/>
            <person name="Lara M."/>
            <person name="Lee W."/>
            <person name="Lennon N."/>
            <person name="Letendre F."/>
            <person name="LeVine R."/>
            <person name="Lipovsky A."/>
            <person name="Liu X."/>
            <person name="Liu J."/>
            <person name="Liu S."/>
            <person name="Lokyitsang T."/>
            <person name="Lokyitsang Y."/>
            <person name="Lubonja R."/>
            <person name="Lui A."/>
            <person name="MacDonald P."/>
            <person name="Magnisalis V."/>
            <person name="Maru K."/>
            <person name="Matthews C."/>
            <person name="McCusker W."/>
            <person name="McDonough S."/>
            <person name="Mehta T."/>
            <person name="Meldrim J."/>
            <person name="Meneus L."/>
            <person name="Mihai O."/>
            <person name="Mihalev A."/>
            <person name="Mihova T."/>
            <person name="Mittelman R."/>
            <person name="Mlenga V."/>
            <person name="Montmayeur A."/>
            <person name="Mulrain L."/>
            <person name="Navidi A."/>
            <person name="Naylor J."/>
            <person name="Negash T."/>
            <person name="Nguyen T."/>
            <person name="Nguyen N."/>
            <person name="Nicol R."/>
            <person name="Norbu C."/>
            <person name="Norbu N."/>
            <person name="Novod N."/>
            <person name="O'Neill B."/>
            <person name="Osman S."/>
            <person name="Markiewicz E."/>
            <person name="Oyono O.L."/>
            <person name="Patti C."/>
            <person name="Phunkhang P."/>
            <person name="Pierre F."/>
            <person name="Priest M."/>
            <person name="Raghuraman S."/>
            <person name="Rege F."/>
            <person name="Reyes R."/>
            <person name="Rise C."/>
            <person name="Rogov P."/>
            <person name="Ross K."/>
            <person name="Ryan E."/>
            <person name="Settipalli S."/>
            <person name="Shea T."/>
            <person name="Sherpa N."/>
            <person name="Shi L."/>
            <person name="Shih D."/>
            <person name="Sparrow T."/>
            <person name="Spaulding J."/>
            <person name="Stalker J."/>
            <person name="Stange-Thomann N."/>
            <person name="Stavropoulos S."/>
            <person name="Stone C."/>
            <person name="Strader C."/>
            <person name="Tesfaye S."/>
            <person name="Thomson T."/>
            <person name="Thoulutsang Y."/>
            <person name="Thoulutsang D."/>
            <person name="Topham K."/>
            <person name="Topping I."/>
            <person name="Tsamla T."/>
            <person name="Vassiliev H."/>
            <person name="Vo A."/>
            <person name="Wangchuk T."/>
            <person name="Wangdi T."/>
            <person name="Weiand M."/>
            <person name="Wilkinson J."/>
            <person name="Wilson A."/>
            <person name="Yadav S."/>
            <person name="Young G."/>
            <person name="Yu Q."/>
            <person name="Zembek L."/>
            <person name="Zhong D."/>
            <person name="Zimmer A."/>
            <person name="Zwirko Z."/>
            <person name="Jaffe D.B."/>
            <person name="Alvarez P."/>
            <person name="Brockman W."/>
            <person name="Butler J."/>
            <person name="Chin C."/>
            <person name="Gnerre S."/>
            <person name="Grabherr M."/>
            <person name="Kleber M."/>
            <person name="Mauceli E."/>
            <person name="MacCallum I."/>
        </authorList>
    </citation>
    <scope>NUCLEOTIDE SEQUENCE [LARGE SCALE GENOMIC DNA]</scope>
    <source>
        <strain evidence="3">Tai18E2 / Tucson 14021-0261.01</strain>
    </source>
</reference>
<dbReference type="SMR" id="B4P818"/>
<accession>B4P818</accession>
<dbReference type="GO" id="GO:0005737">
    <property type="term" value="C:cytoplasm"/>
    <property type="evidence" value="ECO:0007669"/>
    <property type="project" value="TreeGrafter"/>
</dbReference>
<dbReference type="InterPro" id="IPR057941">
    <property type="entry name" value="TPR_TNPO3_IPO13_2nd"/>
</dbReference>